<sequence>MTTTIPHPIPYQGSKRALAAKICTLFPDRIETLYEPFAGSAAISIYAAHHNLAKEFVIADSLPELIGLWKEIIDNPTRTANRYEEIWSGNQERSPTYFNEVRERFNSERDPVDLLYLIVRCVKNAVRFNRHGHFTQSSDKRRLGTNPKKMGASIHSVSDLLKGRTKLLCGDFIKTIEGAGSNDLVYMDPPYHGTTYGRDKRYFAQLEREKLIEGLDDLNSRNIPFLLSYDGMTGETVYGDPLPDSLSMRRLLIEAGRSSQATLNGKNSTTFESLYVSENIKDRIEKEWSEESYNIEKMYAAA</sequence>
<evidence type="ECO:0000256" key="3">
    <source>
        <dbReference type="ARBA" id="ARBA00022603"/>
    </source>
</evidence>
<comment type="caution">
    <text evidence="8">The sequence shown here is derived from an EMBL/GenBank/DDBJ whole genome shotgun (WGS) entry which is preliminary data.</text>
</comment>
<dbReference type="AlphaFoldDB" id="A0AA37G5W1"/>
<gene>
    <name evidence="8" type="ORF">KAM343_04600</name>
</gene>
<dbReference type="PIRSF" id="PIRSF000398">
    <property type="entry name" value="M_m6A_EcoRV"/>
    <property type="match status" value="1"/>
</dbReference>
<dbReference type="PANTHER" id="PTHR30481">
    <property type="entry name" value="DNA ADENINE METHYLASE"/>
    <property type="match status" value="1"/>
</dbReference>
<dbReference type="GO" id="GO:0043565">
    <property type="term" value="F:sequence-specific DNA binding"/>
    <property type="evidence" value="ECO:0007669"/>
    <property type="project" value="TreeGrafter"/>
</dbReference>
<dbReference type="EMBL" id="BPNI01000004">
    <property type="protein sequence ID" value="GJA39664.1"/>
    <property type="molecule type" value="Genomic_DNA"/>
</dbReference>
<evidence type="ECO:0000313" key="8">
    <source>
        <dbReference type="EMBL" id="GJA39664.1"/>
    </source>
</evidence>
<dbReference type="InterPro" id="IPR023095">
    <property type="entry name" value="Ade_MeTrfase_dom_2"/>
</dbReference>
<dbReference type="InterPro" id="IPR029063">
    <property type="entry name" value="SAM-dependent_MTases_sf"/>
</dbReference>
<dbReference type="PRINTS" id="PR00505">
    <property type="entry name" value="D12N6MTFRASE"/>
</dbReference>
<evidence type="ECO:0000256" key="5">
    <source>
        <dbReference type="ARBA" id="ARBA00022691"/>
    </source>
</evidence>
<dbReference type="Proteomes" id="UP000886939">
    <property type="component" value="Unassembled WGS sequence"/>
</dbReference>
<evidence type="ECO:0000313" key="9">
    <source>
        <dbReference type="Proteomes" id="UP000886939"/>
    </source>
</evidence>
<evidence type="ECO:0000256" key="7">
    <source>
        <dbReference type="RuleBase" id="RU361257"/>
    </source>
</evidence>
<dbReference type="Gene3D" id="1.10.1020.10">
    <property type="entry name" value="Adenine-specific Methyltransferase, Domain 2"/>
    <property type="match status" value="1"/>
</dbReference>
<protein>
    <recommendedName>
        <fullName evidence="2 7">Site-specific DNA-methyltransferase (adenine-specific)</fullName>
        <ecNumber evidence="2 7">2.1.1.72</ecNumber>
    </recommendedName>
</protein>
<evidence type="ECO:0000256" key="4">
    <source>
        <dbReference type="ARBA" id="ARBA00022679"/>
    </source>
</evidence>
<dbReference type="GO" id="GO:0032259">
    <property type="term" value="P:methylation"/>
    <property type="evidence" value="ECO:0007669"/>
    <property type="project" value="UniProtKB-KW"/>
</dbReference>
<name>A0AA37G5W1_AERCA</name>
<proteinExistence type="inferred from homology"/>
<evidence type="ECO:0000256" key="1">
    <source>
        <dbReference type="ARBA" id="ARBA00006594"/>
    </source>
</evidence>
<dbReference type="GO" id="GO:0006298">
    <property type="term" value="P:mismatch repair"/>
    <property type="evidence" value="ECO:0007669"/>
    <property type="project" value="TreeGrafter"/>
</dbReference>
<dbReference type="GO" id="GO:0009007">
    <property type="term" value="F:site-specific DNA-methyltransferase (adenine-specific) activity"/>
    <property type="evidence" value="ECO:0007669"/>
    <property type="project" value="UniProtKB-UniRule"/>
</dbReference>
<dbReference type="RefSeq" id="WP_223931319.1">
    <property type="nucleotide sequence ID" value="NZ_BPNI01000004.1"/>
</dbReference>
<dbReference type="Pfam" id="PF02086">
    <property type="entry name" value="MethyltransfD12"/>
    <property type="match status" value="1"/>
</dbReference>
<dbReference type="GO" id="GO:0009307">
    <property type="term" value="P:DNA restriction-modification system"/>
    <property type="evidence" value="ECO:0007669"/>
    <property type="project" value="InterPro"/>
</dbReference>
<dbReference type="InterPro" id="IPR012327">
    <property type="entry name" value="MeTrfase_D12"/>
</dbReference>
<dbReference type="EC" id="2.1.1.72" evidence="2 7"/>
<organism evidence="8 9">
    <name type="scientific">Aeromonas caviae</name>
    <name type="common">Aeromonas punctata</name>
    <dbReference type="NCBI Taxonomy" id="648"/>
    <lineage>
        <taxon>Bacteria</taxon>
        <taxon>Pseudomonadati</taxon>
        <taxon>Pseudomonadota</taxon>
        <taxon>Gammaproteobacteria</taxon>
        <taxon>Aeromonadales</taxon>
        <taxon>Aeromonadaceae</taxon>
        <taxon>Aeromonas</taxon>
    </lineage>
</organism>
<reference evidence="8" key="1">
    <citation type="submission" date="2021-07" db="EMBL/GenBank/DDBJ databases">
        <title>Draft genome sequence of carbapenem-resistant Aeromonas spp. in Japan.</title>
        <authorList>
            <person name="Maehana S."/>
            <person name="Suzuki M."/>
            <person name="Kitasato H."/>
        </authorList>
    </citation>
    <scope>NUCLEOTIDE SEQUENCE</scope>
    <source>
        <strain evidence="8">KAM343</strain>
    </source>
</reference>
<dbReference type="NCBIfam" id="TIGR00571">
    <property type="entry name" value="dam"/>
    <property type="match status" value="1"/>
</dbReference>
<evidence type="ECO:0000256" key="2">
    <source>
        <dbReference type="ARBA" id="ARBA00011900"/>
    </source>
</evidence>
<dbReference type="SUPFAM" id="SSF53335">
    <property type="entry name" value="S-adenosyl-L-methionine-dependent methyltransferases"/>
    <property type="match status" value="1"/>
</dbReference>
<comment type="similarity">
    <text evidence="1 7">Belongs to the N(4)/N(6)-methyltransferase family.</text>
</comment>
<dbReference type="Gene3D" id="3.40.50.150">
    <property type="entry name" value="Vaccinia Virus protein VP39"/>
    <property type="match status" value="1"/>
</dbReference>
<comment type="catalytic activity">
    <reaction evidence="6 7">
        <text>a 2'-deoxyadenosine in DNA + S-adenosyl-L-methionine = an N(6)-methyl-2'-deoxyadenosine in DNA + S-adenosyl-L-homocysteine + H(+)</text>
        <dbReference type="Rhea" id="RHEA:15197"/>
        <dbReference type="Rhea" id="RHEA-COMP:12418"/>
        <dbReference type="Rhea" id="RHEA-COMP:12419"/>
        <dbReference type="ChEBI" id="CHEBI:15378"/>
        <dbReference type="ChEBI" id="CHEBI:57856"/>
        <dbReference type="ChEBI" id="CHEBI:59789"/>
        <dbReference type="ChEBI" id="CHEBI:90615"/>
        <dbReference type="ChEBI" id="CHEBI:90616"/>
        <dbReference type="EC" id="2.1.1.72"/>
    </reaction>
</comment>
<evidence type="ECO:0000256" key="6">
    <source>
        <dbReference type="ARBA" id="ARBA00047942"/>
    </source>
</evidence>
<dbReference type="InterPro" id="IPR002052">
    <property type="entry name" value="DNA_methylase_N6_adenine_CS"/>
</dbReference>
<dbReference type="InterPro" id="IPR012263">
    <property type="entry name" value="M_m6A_EcoRV"/>
</dbReference>
<accession>A0AA37G5W1</accession>
<keyword evidence="4 7" id="KW-0808">Transferase</keyword>
<dbReference type="GO" id="GO:1904047">
    <property type="term" value="F:S-adenosyl-L-methionine binding"/>
    <property type="evidence" value="ECO:0007669"/>
    <property type="project" value="TreeGrafter"/>
</dbReference>
<keyword evidence="5 7" id="KW-0949">S-adenosyl-L-methionine</keyword>
<dbReference type="PANTHER" id="PTHR30481:SF3">
    <property type="entry name" value="DNA ADENINE METHYLASE"/>
    <property type="match status" value="1"/>
</dbReference>
<keyword evidence="3 7" id="KW-0489">Methyltransferase</keyword>
<dbReference type="PROSITE" id="PS00092">
    <property type="entry name" value="N6_MTASE"/>
    <property type="match status" value="1"/>
</dbReference>